<dbReference type="Gene3D" id="3.40.630.30">
    <property type="match status" value="1"/>
</dbReference>
<sequence>IEINQCHYQFSDVDEFMELACDDRVIRTSRLRYYTSGKDALDYLRKFQCLTHATEPYVWRTIQLDSCVKPGSDYEIVEGKSAMLLDQSIGTKVYNHSGSEFEFPDMERLEGFVNVDIKASQRVLEKAGFQRECLLRCNSFAPVLVAQSIAKFTSALIIGAEV</sequence>
<dbReference type="PANTHER" id="PTHR46067">
    <property type="entry name" value="ACYL-COA N-ACYLTRANSFERASES (NAT) SUPERFAMILY PROTEIN"/>
    <property type="match status" value="1"/>
</dbReference>
<evidence type="ECO:0000313" key="2">
    <source>
        <dbReference type="Proteomes" id="UP000237347"/>
    </source>
</evidence>
<organism evidence="1 2">
    <name type="scientific">Quercus suber</name>
    <name type="common">Cork oak</name>
    <dbReference type="NCBI Taxonomy" id="58331"/>
    <lineage>
        <taxon>Eukaryota</taxon>
        <taxon>Viridiplantae</taxon>
        <taxon>Streptophyta</taxon>
        <taxon>Embryophyta</taxon>
        <taxon>Tracheophyta</taxon>
        <taxon>Spermatophyta</taxon>
        <taxon>Magnoliopsida</taxon>
        <taxon>eudicotyledons</taxon>
        <taxon>Gunneridae</taxon>
        <taxon>Pentapetalae</taxon>
        <taxon>rosids</taxon>
        <taxon>fabids</taxon>
        <taxon>Fagales</taxon>
        <taxon>Fagaceae</taxon>
        <taxon>Quercus</taxon>
    </lineage>
</organism>
<gene>
    <name evidence="1" type="ORF">CFP56_033894</name>
</gene>
<evidence type="ECO:0000313" key="1">
    <source>
        <dbReference type="EMBL" id="KAK7824982.1"/>
    </source>
</evidence>
<dbReference type="AlphaFoldDB" id="A0AAW0JEL6"/>
<reference evidence="1 2" key="1">
    <citation type="journal article" date="2018" name="Sci. Data">
        <title>The draft genome sequence of cork oak.</title>
        <authorList>
            <person name="Ramos A.M."/>
            <person name="Usie A."/>
            <person name="Barbosa P."/>
            <person name="Barros P.M."/>
            <person name="Capote T."/>
            <person name="Chaves I."/>
            <person name="Simoes F."/>
            <person name="Abreu I."/>
            <person name="Carrasquinho I."/>
            <person name="Faro C."/>
            <person name="Guimaraes J.B."/>
            <person name="Mendonca D."/>
            <person name="Nobrega F."/>
            <person name="Rodrigues L."/>
            <person name="Saibo N.J.M."/>
            <person name="Varela M.C."/>
            <person name="Egas C."/>
            <person name="Matos J."/>
            <person name="Miguel C.M."/>
            <person name="Oliveira M.M."/>
            <person name="Ricardo C.P."/>
            <person name="Goncalves S."/>
        </authorList>
    </citation>
    <scope>NUCLEOTIDE SEQUENCE [LARGE SCALE GENOMIC DNA]</scope>
    <source>
        <strain evidence="2">cv. HL8</strain>
    </source>
</reference>
<protein>
    <submittedName>
        <fullName evidence="1">Uncharacterized protein</fullName>
    </submittedName>
</protein>
<comment type="caution">
    <text evidence="1">The sequence shown here is derived from an EMBL/GenBank/DDBJ whole genome shotgun (WGS) entry which is preliminary data.</text>
</comment>
<dbReference type="PANTHER" id="PTHR46067:SF24">
    <property type="entry name" value="ACYL-COA N-ACYLTRANSFERASES (NAT) SUPERFAMILY PROTEIN"/>
    <property type="match status" value="1"/>
</dbReference>
<name>A0AAW0JEL6_QUESU</name>
<feature type="non-terminal residue" evidence="1">
    <location>
        <position position="1"/>
    </location>
</feature>
<dbReference type="Proteomes" id="UP000237347">
    <property type="component" value="Unassembled WGS sequence"/>
</dbReference>
<dbReference type="EMBL" id="PKMF04000588">
    <property type="protein sequence ID" value="KAK7824982.1"/>
    <property type="molecule type" value="Genomic_DNA"/>
</dbReference>
<accession>A0AAW0JEL6</accession>
<keyword evidence="2" id="KW-1185">Reference proteome</keyword>
<proteinExistence type="predicted"/>